<dbReference type="Proteomes" id="UP000565155">
    <property type="component" value="Unassembled WGS sequence"/>
</dbReference>
<dbReference type="CDD" id="cd06225">
    <property type="entry name" value="HAMP"/>
    <property type="match status" value="1"/>
</dbReference>
<dbReference type="SUPFAM" id="SSF58104">
    <property type="entry name" value="Methyl-accepting chemotaxis protein (MCP) signaling domain"/>
    <property type="match status" value="1"/>
</dbReference>
<dbReference type="InterPro" id="IPR003660">
    <property type="entry name" value="HAMP_dom"/>
</dbReference>
<name>A0A7Y0R202_VIBAL</name>
<gene>
    <name evidence="3" type="ORF">HKB35_30450</name>
</gene>
<evidence type="ECO:0000256" key="1">
    <source>
        <dbReference type="SAM" id="Phobius"/>
    </source>
</evidence>
<dbReference type="Pfam" id="PF00672">
    <property type="entry name" value="HAMP"/>
    <property type="match status" value="1"/>
</dbReference>
<sequence>EEQSAEALEKGVWAGIIAALIGIVAMTMIATSLGKVLTNLVERFKDAAQGEGDLTYRMEVKGKDETAQLAHWFNTFLARIQEMLLTVMATADQVDKNASEGQARAAASRDQLNVQVNEVNSLATAINEMSATAQEVANSAVQAA</sequence>
<dbReference type="AlphaFoldDB" id="A0A7Y0R202"/>
<evidence type="ECO:0000313" key="4">
    <source>
        <dbReference type="Proteomes" id="UP000565155"/>
    </source>
</evidence>
<feature type="non-terminal residue" evidence="3">
    <location>
        <position position="144"/>
    </location>
</feature>
<feature type="domain" description="HAMP" evidence="2">
    <location>
        <begin position="31"/>
        <end position="85"/>
    </location>
</feature>
<dbReference type="PANTHER" id="PTHR32089">
    <property type="entry name" value="METHYL-ACCEPTING CHEMOTAXIS PROTEIN MCPB"/>
    <property type="match status" value="1"/>
</dbReference>
<keyword evidence="1" id="KW-0472">Membrane</keyword>
<proteinExistence type="predicted"/>
<dbReference type="GO" id="GO:0007165">
    <property type="term" value="P:signal transduction"/>
    <property type="evidence" value="ECO:0007669"/>
    <property type="project" value="InterPro"/>
</dbReference>
<accession>A0A7Y0R202</accession>
<dbReference type="Gene3D" id="1.10.287.950">
    <property type="entry name" value="Methyl-accepting chemotaxis protein"/>
    <property type="match status" value="1"/>
</dbReference>
<evidence type="ECO:0000313" key="3">
    <source>
        <dbReference type="EMBL" id="NMR77902.1"/>
    </source>
</evidence>
<dbReference type="RefSeq" id="WP_169630029.1">
    <property type="nucleotide sequence ID" value="NZ_JABCMA010001182.1"/>
</dbReference>
<organism evidence="3 4">
    <name type="scientific">Vibrio alginolyticus</name>
    <dbReference type="NCBI Taxonomy" id="663"/>
    <lineage>
        <taxon>Bacteria</taxon>
        <taxon>Pseudomonadati</taxon>
        <taxon>Pseudomonadota</taxon>
        <taxon>Gammaproteobacteria</taxon>
        <taxon>Vibrionales</taxon>
        <taxon>Vibrionaceae</taxon>
        <taxon>Vibrio</taxon>
    </lineage>
</organism>
<feature type="non-terminal residue" evidence="3">
    <location>
        <position position="1"/>
    </location>
</feature>
<protein>
    <submittedName>
        <fullName evidence="3">Methyl-accepting chemotaxis protein</fullName>
    </submittedName>
</protein>
<evidence type="ECO:0000259" key="2">
    <source>
        <dbReference type="PROSITE" id="PS50885"/>
    </source>
</evidence>
<dbReference type="PANTHER" id="PTHR32089:SF112">
    <property type="entry name" value="LYSOZYME-LIKE PROTEIN-RELATED"/>
    <property type="match status" value="1"/>
</dbReference>
<keyword evidence="1" id="KW-0812">Transmembrane</keyword>
<dbReference type="GO" id="GO:0016020">
    <property type="term" value="C:membrane"/>
    <property type="evidence" value="ECO:0007669"/>
    <property type="project" value="InterPro"/>
</dbReference>
<dbReference type="EMBL" id="JABCMA010001182">
    <property type="protein sequence ID" value="NMR77902.1"/>
    <property type="molecule type" value="Genomic_DNA"/>
</dbReference>
<feature type="transmembrane region" description="Helical" evidence="1">
    <location>
        <begin position="12"/>
        <end position="33"/>
    </location>
</feature>
<keyword evidence="1" id="KW-1133">Transmembrane helix</keyword>
<comment type="caution">
    <text evidence="3">The sequence shown here is derived from an EMBL/GenBank/DDBJ whole genome shotgun (WGS) entry which is preliminary data.</text>
</comment>
<reference evidence="3 4" key="1">
    <citation type="submission" date="2020-04" db="EMBL/GenBank/DDBJ databases">
        <title>Whole-genome sequencing of Vibrio spp. from China reveals different genetic environments of blaCTX-M-14 among diverse lineages.</title>
        <authorList>
            <person name="Zheng Z."/>
            <person name="Ye L."/>
            <person name="Chen S."/>
        </authorList>
    </citation>
    <scope>NUCLEOTIDE SEQUENCE [LARGE SCALE GENOMIC DNA]</scope>
    <source>
        <strain evidence="3 4">Vb1636</strain>
    </source>
</reference>
<dbReference type="PROSITE" id="PS50885">
    <property type="entry name" value="HAMP"/>
    <property type="match status" value="1"/>
</dbReference>
<dbReference type="SMART" id="SM00304">
    <property type="entry name" value="HAMP"/>
    <property type="match status" value="1"/>
</dbReference>